<evidence type="ECO:0000313" key="2">
    <source>
        <dbReference type="EMBL" id="OYD57503.1"/>
    </source>
</evidence>
<organism evidence="2 3">
    <name type="scientific">Fictibacillus aquaticus</name>
    <dbReference type="NCBI Taxonomy" id="2021314"/>
    <lineage>
        <taxon>Bacteria</taxon>
        <taxon>Bacillati</taxon>
        <taxon>Bacillota</taxon>
        <taxon>Bacilli</taxon>
        <taxon>Bacillales</taxon>
        <taxon>Fictibacillaceae</taxon>
        <taxon>Fictibacillus</taxon>
    </lineage>
</organism>
<gene>
    <name evidence="2" type="ORF">CGZ90_12565</name>
</gene>
<protein>
    <submittedName>
        <fullName evidence="2">Uncharacterized protein</fullName>
    </submittedName>
</protein>
<name>A0A235F909_9BACL</name>
<accession>A0A235F909</accession>
<keyword evidence="1" id="KW-0812">Transmembrane</keyword>
<dbReference type="OrthoDB" id="1899479at2"/>
<proteinExistence type="predicted"/>
<dbReference type="RefSeq" id="WP_094252853.1">
    <property type="nucleotide sequence ID" value="NZ_JBHLXL010000001.1"/>
</dbReference>
<dbReference type="EMBL" id="NOII01000003">
    <property type="protein sequence ID" value="OYD57503.1"/>
    <property type="molecule type" value="Genomic_DNA"/>
</dbReference>
<dbReference type="Proteomes" id="UP000215059">
    <property type="component" value="Unassembled WGS sequence"/>
</dbReference>
<sequence>MEQHLKEMYKEAAEQYPFSRTVHLKKKKSFKFTAAAGLAACCLFAFFLIQTNILPGKSETIYVEQGNSFDVSNPHMLSSWADNIFIGEVVKKKGSKSLGEQPETQYVVEVMRSMKGNLNGQVTVNQLAGYNNDDLSITKGDNLLKEGQKYLFVTRYLESEDWYTTVPVYGNIKIEDIKEEEDLAKKYEEYAENPIPFE</sequence>
<comment type="caution">
    <text evidence="2">The sequence shown here is derived from an EMBL/GenBank/DDBJ whole genome shotgun (WGS) entry which is preliminary data.</text>
</comment>
<keyword evidence="1" id="KW-0472">Membrane</keyword>
<keyword evidence="3" id="KW-1185">Reference proteome</keyword>
<keyword evidence="1" id="KW-1133">Transmembrane helix</keyword>
<feature type="transmembrane region" description="Helical" evidence="1">
    <location>
        <begin position="30"/>
        <end position="49"/>
    </location>
</feature>
<evidence type="ECO:0000256" key="1">
    <source>
        <dbReference type="SAM" id="Phobius"/>
    </source>
</evidence>
<evidence type="ECO:0000313" key="3">
    <source>
        <dbReference type="Proteomes" id="UP000215059"/>
    </source>
</evidence>
<dbReference type="AlphaFoldDB" id="A0A235F909"/>
<reference evidence="2 3" key="1">
    <citation type="submission" date="2017-07" db="EMBL/GenBank/DDBJ databases">
        <title>Fictibacillus sp. nov. GDSW-R2A3 Genome sequencing and assembly.</title>
        <authorList>
            <person name="Mayilraj S."/>
        </authorList>
    </citation>
    <scope>NUCLEOTIDE SEQUENCE [LARGE SCALE GENOMIC DNA]</scope>
    <source>
        <strain evidence="2 3">GDSW-R2A3</strain>
    </source>
</reference>